<dbReference type="NCBIfam" id="NF038076">
    <property type="entry name" value="fam_STM4015"/>
    <property type="match status" value="1"/>
</dbReference>
<protein>
    <submittedName>
        <fullName evidence="1">STM4015 family protein</fullName>
    </submittedName>
</protein>
<dbReference type="EMBL" id="JAVREO010000001">
    <property type="protein sequence ID" value="MDT0265166.1"/>
    <property type="molecule type" value="Genomic_DNA"/>
</dbReference>
<dbReference type="RefSeq" id="WP_311664157.1">
    <property type="nucleotide sequence ID" value="NZ_JAVREO010000001.1"/>
</dbReference>
<comment type="caution">
    <text evidence="1">The sequence shown here is derived from an EMBL/GenBank/DDBJ whole genome shotgun (WGS) entry which is preliminary data.</text>
</comment>
<name>A0ABU2JJK1_9ACTN</name>
<dbReference type="InterPro" id="IPR032675">
    <property type="entry name" value="LRR_dom_sf"/>
</dbReference>
<organism evidence="1 2">
    <name type="scientific">Streptomyces chisholmiae</name>
    <dbReference type="NCBI Taxonomy" id="3075540"/>
    <lineage>
        <taxon>Bacteria</taxon>
        <taxon>Bacillati</taxon>
        <taxon>Actinomycetota</taxon>
        <taxon>Actinomycetes</taxon>
        <taxon>Kitasatosporales</taxon>
        <taxon>Streptomycetaceae</taxon>
        <taxon>Streptomyces</taxon>
    </lineage>
</organism>
<reference evidence="2" key="1">
    <citation type="submission" date="2023-07" db="EMBL/GenBank/DDBJ databases">
        <title>30 novel species of actinomycetes from the DSMZ collection.</title>
        <authorList>
            <person name="Nouioui I."/>
        </authorList>
    </citation>
    <scope>NUCLEOTIDE SEQUENCE [LARGE SCALE GENOMIC DNA]</scope>
    <source>
        <strain evidence="2">DSM 44915</strain>
    </source>
</reference>
<gene>
    <name evidence="1" type="ORF">RM844_02560</name>
</gene>
<accession>A0ABU2JJK1</accession>
<evidence type="ECO:0000313" key="1">
    <source>
        <dbReference type="EMBL" id="MDT0265166.1"/>
    </source>
</evidence>
<keyword evidence="2" id="KW-1185">Reference proteome</keyword>
<dbReference type="Proteomes" id="UP001183410">
    <property type="component" value="Unassembled WGS sequence"/>
</dbReference>
<dbReference type="Gene3D" id="3.80.10.10">
    <property type="entry name" value="Ribonuclease Inhibitor"/>
    <property type="match status" value="1"/>
</dbReference>
<dbReference type="InterPro" id="IPR047722">
    <property type="entry name" value="STM4015-like"/>
</dbReference>
<sequence length="322" mass="34676">MTVGDHAEEFHELPVFEFPETVQGPDDAGELPAADAVAWRIRVDSYDNKEEWPDALARFLAAVDTTRVRALVVGAWGEVYDKGPQAAIEALVAARDRLPALRAVFLGDIVVEEAEISWITQGPVAPLLDGFPELEELTVRGGNSLSFGPVRHQRLRRLTIESGGLPAEVVRGVAGSELPALTHLELWLGTPEYGGDSNVTDLAPILAGAQLPSLQHLGLCNSQIQDEVCAALASAPVVARLEVLDVSMGVLSDEGAAALLAGQPLTHLSFLNMRHNYLSEKMRARLTDTLEPAGVRLDLDADDADSDEDPDGTEWRWVAVGE</sequence>
<dbReference type="SUPFAM" id="SSF52047">
    <property type="entry name" value="RNI-like"/>
    <property type="match status" value="1"/>
</dbReference>
<proteinExistence type="predicted"/>
<evidence type="ECO:0000313" key="2">
    <source>
        <dbReference type="Proteomes" id="UP001183410"/>
    </source>
</evidence>